<accession>A0A822ESR2</accession>
<evidence type="ECO:0000313" key="1">
    <source>
        <dbReference type="EMBL" id="CAF5104631.1"/>
    </source>
</evidence>
<gene>
    <name evidence="1" type="ORF">QYT958_LOCUS45035</name>
</gene>
<organism evidence="1 2">
    <name type="scientific">Rotaria socialis</name>
    <dbReference type="NCBI Taxonomy" id="392032"/>
    <lineage>
        <taxon>Eukaryota</taxon>
        <taxon>Metazoa</taxon>
        <taxon>Spiralia</taxon>
        <taxon>Gnathifera</taxon>
        <taxon>Rotifera</taxon>
        <taxon>Eurotatoria</taxon>
        <taxon>Bdelloidea</taxon>
        <taxon>Philodinida</taxon>
        <taxon>Philodinidae</taxon>
        <taxon>Rotaria</taxon>
    </lineage>
</organism>
<comment type="caution">
    <text evidence="1">The sequence shown here is derived from an EMBL/GenBank/DDBJ whole genome shotgun (WGS) entry which is preliminary data.</text>
</comment>
<protein>
    <submittedName>
        <fullName evidence="1">Uncharacterized protein</fullName>
    </submittedName>
</protein>
<proteinExistence type="predicted"/>
<name>A0A822ESR2_9BILA</name>
<dbReference type="AlphaFoldDB" id="A0A822ESR2"/>
<reference evidence="1" key="1">
    <citation type="submission" date="2021-02" db="EMBL/GenBank/DDBJ databases">
        <authorList>
            <person name="Nowell W R."/>
        </authorList>
    </citation>
    <scope>NUCLEOTIDE SEQUENCE</scope>
</reference>
<sequence length="80" mass="9008">PISSQRVQTLSIGKTRRLVLKDCVLNENNSTITCALDETTKTSGQLIVKEEPFDFTDKLKNLKIKRGDKCELQCTVNKPN</sequence>
<evidence type="ECO:0000313" key="2">
    <source>
        <dbReference type="Proteomes" id="UP000663848"/>
    </source>
</evidence>
<dbReference type="EMBL" id="CAJOBR010072716">
    <property type="protein sequence ID" value="CAF5104631.1"/>
    <property type="molecule type" value="Genomic_DNA"/>
</dbReference>
<dbReference type="Proteomes" id="UP000663848">
    <property type="component" value="Unassembled WGS sequence"/>
</dbReference>
<feature type="non-terminal residue" evidence="1">
    <location>
        <position position="80"/>
    </location>
</feature>
<feature type="non-terminal residue" evidence="1">
    <location>
        <position position="1"/>
    </location>
</feature>